<evidence type="ECO:0000256" key="2">
    <source>
        <dbReference type="ARBA" id="ARBA00022989"/>
    </source>
</evidence>
<dbReference type="GO" id="GO:0005375">
    <property type="term" value="F:copper ion transmembrane transporter activity"/>
    <property type="evidence" value="ECO:0007669"/>
    <property type="project" value="UniProtKB-UniRule"/>
</dbReference>
<organism evidence="6 7">
    <name type="scientific">Coprinopsis cinerea (strain Okayama-7 / 130 / ATCC MYA-4618 / FGSC 9003)</name>
    <name type="common">Inky cap fungus</name>
    <name type="synonym">Hormographiella aspergillata</name>
    <dbReference type="NCBI Taxonomy" id="240176"/>
    <lineage>
        <taxon>Eukaryota</taxon>
        <taxon>Fungi</taxon>
        <taxon>Dikarya</taxon>
        <taxon>Basidiomycota</taxon>
        <taxon>Agaricomycotina</taxon>
        <taxon>Agaricomycetes</taxon>
        <taxon>Agaricomycetidae</taxon>
        <taxon>Agaricales</taxon>
        <taxon>Agaricineae</taxon>
        <taxon>Psathyrellaceae</taxon>
        <taxon>Coprinopsis</taxon>
    </lineage>
</organism>
<evidence type="ECO:0000313" key="6">
    <source>
        <dbReference type="EMBL" id="EAU92588.2"/>
    </source>
</evidence>
<comment type="subcellular location">
    <subcellularLocation>
        <location evidence="4">Membrane</location>
        <topology evidence="4">Multi-pass membrane protein</topology>
    </subcellularLocation>
</comment>
<feature type="compositionally biased region" description="Low complexity" evidence="5">
    <location>
        <begin position="115"/>
        <end position="129"/>
    </location>
</feature>
<dbReference type="KEGG" id="cci:CC1G_06599"/>
<sequence>MVYSGSSSPKLFTFLQRNRLVSHYHDKHQLSNATSYRNRWRKALWRCLLYWIAVILRLCYMLAAMTFNMGLLIVMATTLATTQLFIELKSSPSPQSHSFEPLPVSLENRRDSSTLLSSSRTNSITSDFSHNTTNAIKTRPRSKSKPEDIFIHPAESNIARADAMVHHLGLEERMRAEYEESGQDSGWQEGKGREVARQLLSNSGGVTSNSYSYKVGEASDSEDDDIGDPARRRLVP</sequence>
<keyword evidence="4" id="KW-0187">Copper transport</keyword>
<protein>
    <recommendedName>
        <fullName evidence="4">Copper transport protein</fullName>
    </recommendedName>
</protein>
<keyword evidence="3 4" id="KW-0472">Membrane</keyword>
<comment type="caution">
    <text evidence="6">The sequence shown here is derived from an EMBL/GenBank/DDBJ whole genome shotgun (WGS) entry which is preliminary data.</text>
</comment>
<dbReference type="HOGENOM" id="CLU_102614_0_0_1"/>
<evidence type="ECO:0000256" key="4">
    <source>
        <dbReference type="RuleBase" id="RU367022"/>
    </source>
</evidence>
<dbReference type="OMA" id="RLMYMLI"/>
<accession>A8N2W4</accession>
<dbReference type="AlphaFoldDB" id="A8N2W4"/>
<keyword evidence="2 4" id="KW-1133">Transmembrane helix</keyword>
<reference evidence="6 7" key="1">
    <citation type="journal article" date="2010" name="Proc. Natl. Acad. Sci. U.S.A.">
        <title>Insights into evolution of multicellular fungi from the assembled chromosomes of the mushroom Coprinopsis cinerea (Coprinus cinereus).</title>
        <authorList>
            <person name="Stajich J.E."/>
            <person name="Wilke S.K."/>
            <person name="Ahren D."/>
            <person name="Au C.H."/>
            <person name="Birren B.W."/>
            <person name="Borodovsky M."/>
            <person name="Burns C."/>
            <person name="Canback B."/>
            <person name="Casselton L.A."/>
            <person name="Cheng C.K."/>
            <person name="Deng J."/>
            <person name="Dietrich F.S."/>
            <person name="Fargo D.C."/>
            <person name="Farman M.L."/>
            <person name="Gathman A.C."/>
            <person name="Goldberg J."/>
            <person name="Guigo R."/>
            <person name="Hoegger P.J."/>
            <person name="Hooker J.B."/>
            <person name="Huggins A."/>
            <person name="James T.Y."/>
            <person name="Kamada T."/>
            <person name="Kilaru S."/>
            <person name="Kodira C."/>
            <person name="Kues U."/>
            <person name="Kupfer D."/>
            <person name="Kwan H.S."/>
            <person name="Lomsadze A."/>
            <person name="Li W."/>
            <person name="Lilly W.W."/>
            <person name="Ma L.J."/>
            <person name="Mackey A.J."/>
            <person name="Manning G."/>
            <person name="Martin F."/>
            <person name="Muraguchi H."/>
            <person name="Natvig D.O."/>
            <person name="Palmerini H."/>
            <person name="Ramesh M.A."/>
            <person name="Rehmeyer C.J."/>
            <person name="Roe B.A."/>
            <person name="Shenoy N."/>
            <person name="Stanke M."/>
            <person name="Ter-Hovhannisyan V."/>
            <person name="Tunlid A."/>
            <person name="Velagapudi R."/>
            <person name="Vision T.J."/>
            <person name="Zeng Q."/>
            <person name="Zolan M.E."/>
            <person name="Pukkila P.J."/>
        </authorList>
    </citation>
    <scope>NUCLEOTIDE SEQUENCE [LARGE SCALE GENOMIC DNA]</scope>
    <source>
        <strain evidence="7">Okayama-7 / 130 / ATCC MYA-4618 / FGSC 9003</strain>
    </source>
</reference>
<dbReference type="eggNOG" id="ENOG502SC5J">
    <property type="taxonomic scope" value="Eukaryota"/>
</dbReference>
<dbReference type="OrthoDB" id="73901at2759"/>
<dbReference type="VEuPathDB" id="FungiDB:CC1G_06599"/>
<dbReference type="EMBL" id="AACS02000001">
    <property type="protein sequence ID" value="EAU92588.2"/>
    <property type="molecule type" value="Genomic_DNA"/>
</dbReference>
<keyword evidence="4" id="KW-0813">Transport</keyword>
<dbReference type="GO" id="GO:0016020">
    <property type="term" value="C:membrane"/>
    <property type="evidence" value="ECO:0007669"/>
    <property type="project" value="UniProtKB-SubCell"/>
</dbReference>
<keyword evidence="4" id="KW-0406">Ion transport</keyword>
<dbReference type="GeneID" id="6005690"/>
<keyword evidence="4" id="KW-0186">Copper</keyword>
<feature type="compositionally biased region" description="Polar residues" evidence="5">
    <location>
        <begin position="199"/>
        <end position="212"/>
    </location>
</feature>
<name>A8N2W4_COPC7</name>
<evidence type="ECO:0000256" key="5">
    <source>
        <dbReference type="SAM" id="MobiDB-lite"/>
    </source>
</evidence>
<dbReference type="InterPro" id="IPR007274">
    <property type="entry name" value="Cop_transporter"/>
</dbReference>
<dbReference type="InParanoid" id="A8N2W4"/>
<feature type="region of interest" description="Disordered" evidence="5">
    <location>
        <begin position="176"/>
        <end position="236"/>
    </location>
</feature>
<evidence type="ECO:0000313" key="7">
    <source>
        <dbReference type="Proteomes" id="UP000001861"/>
    </source>
</evidence>
<evidence type="ECO:0000256" key="1">
    <source>
        <dbReference type="ARBA" id="ARBA00022692"/>
    </source>
</evidence>
<comment type="similarity">
    <text evidence="4">Belongs to the copper transporter (Ctr) (TC 1.A.56) family. SLC31A subfamily.</text>
</comment>
<keyword evidence="7" id="KW-1185">Reference proteome</keyword>
<evidence type="ECO:0000256" key="3">
    <source>
        <dbReference type="ARBA" id="ARBA00023136"/>
    </source>
</evidence>
<feature type="region of interest" description="Disordered" evidence="5">
    <location>
        <begin position="115"/>
        <end position="148"/>
    </location>
</feature>
<dbReference type="Proteomes" id="UP000001861">
    <property type="component" value="Unassembled WGS sequence"/>
</dbReference>
<dbReference type="Pfam" id="PF04145">
    <property type="entry name" value="Ctr"/>
    <property type="match status" value="1"/>
</dbReference>
<gene>
    <name evidence="6" type="ORF">CC1G_06599</name>
</gene>
<proteinExistence type="inferred from homology"/>
<dbReference type="RefSeq" id="XP_001829262.2">
    <property type="nucleotide sequence ID" value="XM_001829210.2"/>
</dbReference>
<keyword evidence="1 4" id="KW-0812">Transmembrane</keyword>
<feature type="transmembrane region" description="Helical" evidence="4">
    <location>
        <begin position="43"/>
        <end position="63"/>
    </location>
</feature>